<gene>
    <name evidence="1" type="ORF">GSTUAT00006124001</name>
</gene>
<reference evidence="1" key="1">
    <citation type="submission" date="2015-10" db="EMBL/GenBank/DDBJ databases">
        <authorList>
            <person name="Regsiter A."/>
            <person name="william w."/>
        </authorList>
    </citation>
    <scope>NUCLEOTIDE SEQUENCE</scope>
    <source>
        <strain evidence="1">Montdore</strain>
    </source>
</reference>
<dbReference type="AlphaFoldDB" id="A0A292PSS9"/>
<evidence type="ECO:0000313" key="1">
    <source>
        <dbReference type="EMBL" id="CUS09765.1"/>
    </source>
</evidence>
<dbReference type="Proteomes" id="UP001412239">
    <property type="component" value="Unassembled WGS sequence"/>
</dbReference>
<organism evidence="1 2">
    <name type="scientific">Tuber aestivum</name>
    <name type="common">summer truffle</name>
    <dbReference type="NCBI Taxonomy" id="59557"/>
    <lineage>
        <taxon>Eukaryota</taxon>
        <taxon>Fungi</taxon>
        <taxon>Dikarya</taxon>
        <taxon>Ascomycota</taxon>
        <taxon>Pezizomycotina</taxon>
        <taxon>Pezizomycetes</taxon>
        <taxon>Pezizales</taxon>
        <taxon>Tuberaceae</taxon>
        <taxon>Tuber</taxon>
    </lineage>
</organism>
<evidence type="ECO:0000313" key="2">
    <source>
        <dbReference type="Proteomes" id="UP001412239"/>
    </source>
</evidence>
<dbReference type="EMBL" id="LN891070">
    <property type="protein sequence ID" value="CUS09765.1"/>
    <property type="molecule type" value="Genomic_DNA"/>
</dbReference>
<accession>A0A292PSS9</accession>
<protein>
    <submittedName>
        <fullName evidence="1">Uncharacterized protein</fullName>
    </submittedName>
</protein>
<sequence length="167" mass="18417">MSAVRKRGKQKKDSRALGRSAVAPTLEGAAGDIVRSSYYGTRQARTVQYQGITRHSCVQTTSRRRVEPLVTVVWEEVWNMIPGFYRYHTATSLAPGLIISQDGMWLSASFTPGFGGGMVYRTIGFVNIIVTFTHTIRYTMVSGAPPTGCVPYGMQCWRSGSSLVSIR</sequence>
<name>A0A292PSS9_9PEZI</name>
<proteinExistence type="predicted"/>
<keyword evidence="2" id="KW-1185">Reference proteome</keyword>